<protein>
    <submittedName>
        <fullName evidence="2">ATP-binding cassette domain-containing protein</fullName>
    </submittedName>
</protein>
<dbReference type="InterPro" id="IPR003439">
    <property type="entry name" value="ABC_transporter-like_ATP-bd"/>
</dbReference>
<dbReference type="SUPFAM" id="SSF52540">
    <property type="entry name" value="P-loop containing nucleoside triphosphate hydrolases"/>
    <property type="match status" value="1"/>
</dbReference>
<keyword evidence="3" id="KW-1185">Reference proteome</keyword>
<sequence length="146" mass="15395">MQDLGLLTFLNAWENVAAAFGPRLSRHRAAARALLGDLGMEQLADFPATELSGGQRQRIAVARAAVKEPVLVLADEPTSGLDPKNANSVMSSLRSCAERGAAVLLVTHSAAVAEVCDQRYVLDGGVLSGVREEDLRQGSVRGETLG</sequence>
<evidence type="ECO:0000313" key="2">
    <source>
        <dbReference type="EMBL" id="MDV7218200.1"/>
    </source>
</evidence>
<evidence type="ECO:0000313" key="3">
    <source>
        <dbReference type="Proteomes" id="UP001187346"/>
    </source>
</evidence>
<gene>
    <name evidence="2" type="ORF">R5A26_19830</name>
</gene>
<reference evidence="2 3" key="1">
    <citation type="submission" date="2023-10" db="EMBL/GenBank/DDBJ databases">
        <title>Characterization of rhizosphere-enriched actinobacteria from wheat plants lab-grown on chernevaya soil.</title>
        <authorList>
            <person name="Tikhonova E.N."/>
            <person name="Konopkin A."/>
            <person name="Kravchenko I.K."/>
        </authorList>
    </citation>
    <scope>NUCLEOTIDE SEQUENCE [LARGE SCALE GENOMIC DNA]</scope>
    <source>
        <strain evidence="2 3">RR29</strain>
    </source>
</reference>
<dbReference type="GO" id="GO:0005524">
    <property type="term" value="F:ATP binding"/>
    <property type="evidence" value="ECO:0007669"/>
    <property type="project" value="UniProtKB-KW"/>
</dbReference>
<dbReference type="Proteomes" id="UP001187346">
    <property type="component" value="Unassembled WGS sequence"/>
</dbReference>
<feature type="domain" description="ABC transporter" evidence="1">
    <location>
        <begin position="2"/>
        <end position="79"/>
    </location>
</feature>
<dbReference type="Gene3D" id="3.40.50.300">
    <property type="entry name" value="P-loop containing nucleotide triphosphate hydrolases"/>
    <property type="match status" value="1"/>
</dbReference>
<comment type="caution">
    <text evidence="2">The sequence shown here is derived from an EMBL/GenBank/DDBJ whole genome shotgun (WGS) entry which is preliminary data.</text>
</comment>
<dbReference type="EMBL" id="JAWMAJ010000061">
    <property type="protein sequence ID" value="MDV7218200.1"/>
    <property type="molecule type" value="Genomic_DNA"/>
</dbReference>
<keyword evidence="2" id="KW-0067">ATP-binding</keyword>
<accession>A0ABU4FC87</accession>
<dbReference type="Pfam" id="PF00005">
    <property type="entry name" value="ABC_tran"/>
    <property type="match status" value="1"/>
</dbReference>
<keyword evidence="2" id="KW-0547">Nucleotide-binding</keyword>
<name>A0ABU4FC87_9ACTN</name>
<evidence type="ECO:0000259" key="1">
    <source>
        <dbReference type="Pfam" id="PF00005"/>
    </source>
</evidence>
<organism evidence="2 3">
    <name type="scientific">Streptomyces prunicolor</name>
    <dbReference type="NCBI Taxonomy" id="67348"/>
    <lineage>
        <taxon>Bacteria</taxon>
        <taxon>Bacillati</taxon>
        <taxon>Actinomycetota</taxon>
        <taxon>Actinomycetes</taxon>
        <taxon>Kitasatosporales</taxon>
        <taxon>Streptomycetaceae</taxon>
        <taxon>Streptomyces</taxon>
    </lineage>
</organism>
<dbReference type="InterPro" id="IPR027417">
    <property type="entry name" value="P-loop_NTPase"/>
</dbReference>
<proteinExistence type="predicted"/>
<dbReference type="PANTHER" id="PTHR24220">
    <property type="entry name" value="IMPORT ATP-BINDING PROTEIN"/>
    <property type="match status" value="1"/>
</dbReference>
<dbReference type="InterPro" id="IPR015854">
    <property type="entry name" value="ABC_transpr_LolD-like"/>
</dbReference>